<name>A0A532V6B1_UNCT6</name>
<dbReference type="GO" id="GO:0016410">
    <property type="term" value="F:N-acyltransferase activity"/>
    <property type="evidence" value="ECO:0007669"/>
    <property type="project" value="InterPro"/>
</dbReference>
<keyword evidence="1" id="KW-0444">Lipid biosynthesis</keyword>
<proteinExistence type="predicted"/>
<protein>
    <submittedName>
        <fullName evidence="6">UDP-3-O-(3-hydroxymyristoyl)glucosamine N-acyltransferase</fullName>
    </submittedName>
</protein>
<dbReference type="InterPro" id="IPR007691">
    <property type="entry name" value="LpxD"/>
</dbReference>
<keyword evidence="3 6" id="KW-0808">Transferase</keyword>
<dbReference type="InterPro" id="IPR001451">
    <property type="entry name" value="Hexapep"/>
</dbReference>
<evidence type="ECO:0000313" key="7">
    <source>
        <dbReference type="Proteomes" id="UP000317778"/>
    </source>
</evidence>
<dbReference type="Pfam" id="PF00132">
    <property type="entry name" value="Hexapep"/>
    <property type="match status" value="2"/>
</dbReference>
<evidence type="ECO:0000313" key="6">
    <source>
        <dbReference type="EMBL" id="TKJ42728.1"/>
    </source>
</evidence>
<dbReference type="InterPro" id="IPR011004">
    <property type="entry name" value="Trimer_LpxA-like_sf"/>
</dbReference>
<dbReference type="EMBL" id="NJBO01000009">
    <property type="protein sequence ID" value="TKJ42728.1"/>
    <property type="molecule type" value="Genomic_DNA"/>
</dbReference>
<dbReference type="Gene3D" id="2.160.10.10">
    <property type="entry name" value="Hexapeptide repeat proteins"/>
    <property type="match status" value="1"/>
</dbReference>
<keyword evidence="2" id="KW-0441">Lipid A biosynthesis</keyword>
<dbReference type="PANTHER" id="PTHR43378">
    <property type="entry name" value="UDP-3-O-ACYLGLUCOSAMINE N-ACYLTRANSFERASE"/>
    <property type="match status" value="1"/>
</dbReference>
<reference evidence="6 7" key="1">
    <citation type="submission" date="2017-06" db="EMBL/GenBank/DDBJ databases">
        <title>Novel microbial phyla capable of carbon fixation and sulfur reduction in deep-sea sediments.</title>
        <authorList>
            <person name="Huang J."/>
            <person name="Baker B."/>
            <person name="Wang Y."/>
        </authorList>
    </citation>
    <scope>NUCLEOTIDE SEQUENCE [LARGE SCALE GENOMIC DNA]</scope>
    <source>
        <strain evidence="6">B3_TA06</strain>
    </source>
</reference>
<dbReference type="GO" id="GO:0009245">
    <property type="term" value="P:lipid A biosynthetic process"/>
    <property type="evidence" value="ECO:0007669"/>
    <property type="project" value="UniProtKB-KW"/>
</dbReference>
<sequence>MTAGELARLLGGELLGDGGVELVRPAAFEEASPDELTFYDGDDTAELSASHAGCIITGLYPERFSACSIISLHEVRQSWVKALETFPRASEEQSPDLVYVSDSALVDSSSVILPFTYVGPEVRIGPDCLIGPNATIHARSKIGARVKIGAGSVIGSPGFGYVQDPDGNHHHIPHLGRVVIEEDVEIAAGVCIDRGTVSQTVIGKGTKIDNLVHIAHNVRVGKNCLITGQCGIAGSSVLEDKVVLAGQVGVKDHVHIGEGAVVLAKSAVFKNIGAGEVVSGIPARPHRLTLRAQARLFRDDPSKDN</sequence>
<dbReference type="AlphaFoldDB" id="A0A532V6B1"/>
<dbReference type="CDD" id="cd03352">
    <property type="entry name" value="LbH_LpxD"/>
    <property type="match status" value="1"/>
</dbReference>
<evidence type="ECO:0000256" key="1">
    <source>
        <dbReference type="ARBA" id="ARBA00022516"/>
    </source>
</evidence>
<keyword evidence="5 6" id="KW-0012">Acyltransferase</keyword>
<gene>
    <name evidence="6" type="primary">lpxD</name>
    <name evidence="6" type="ORF">CEE36_06500</name>
</gene>
<dbReference type="NCBIfam" id="NF002060">
    <property type="entry name" value="PRK00892.1"/>
    <property type="match status" value="1"/>
</dbReference>
<dbReference type="Gene3D" id="3.40.1390.10">
    <property type="entry name" value="MurE/MurF, N-terminal domain"/>
    <property type="match status" value="1"/>
</dbReference>
<dbReference type="Proteomes" id="UP000317778">
    <property type="component" value="Unassembled WGS sequence"/>
</dbReference>
<organism evidence="6 7">
    <name type="scientific">candidate division TA06 bacterium B3_TA06</name>
    <dbReference type="NCBI Taxonomy" id="2012487"/>
    <lineage>
        <taxon>Bacteria</taxon>
        <taxon>Bacteria division TA06</taxon>
    </lineage>
</organism>
<evidence type="ECO:0000256" key="4">
    <source>
        <dbReference type="ARBA" id="ARBA00023098"/>
    </source>
</evidence>
<evidence type="ECO:0000256" key="3">
    <source>
        <dbReference type="ARBA" id="ARBA00022679"/>
    </source>
</evidence>
<evidence type="ECO:0000256" key="5">
    <source>
        <dbReference type="ARBA" id="ARBA00023315"/>
    </source>
</evidence>
<dbReference type="SUPFAM" id="SSF51161">
    <property type="entry name" value="Trimeric LpxA-like enzymes"/>
    <property type="match status" value="1"/>
</dbReference>
<accession>A0A532V6B1</accession>
<dbReference type="GO" id="GO:0016020">
    <property type="term" value="C:membrane"/>
    <property type="evidence" value="ECO:0007669"/>
    <property type="project" value="GOC"/>
</dbReference>
<evidence type="ECO:0000256" key="2">
    <source>
        <dbReference type="ARBA" id="ARBA00022556"/>
    </source>
</evidence>
<keyword evidence="4" id="KW-0443">Lipid metabolism</keyword>
<dbReference type="NCBIfam" id="TIGR01853">
    <property type="entry name" value="lipid_A_lpxD"/>
    <property type="match status" value="1"/>
</dbReference>
<dbReference type="PANTHER" id="PTHR43378:SF2">
    <property type="entry name" value="UDP-3-O-ACYLGLUCOSAMINE N-ACYLTRANSFERASE 1, MITOCHONDRIAL-RELATED"/>
    <property type="match status" value="1"/>
</dbReference>
<comment type="caution">
    <text evidence="6">The sequence shown here is derived from an EMBL/GenBank/DDBJ whole genome shotgun (WGS) entry which is preliminary data.</text>
</comment>